<dbReference type="Gene3D" id="3.40.50.2000">
    <property type="entry name" value="Glycogen Phosphorylase B"/>
    <property type="match status" value="1"/>
</dbReference>
<gene>
    <name evidence="1" type="ordered locus">PA14_72010</name>
</gene>
<dbReference type="AlphaFoldDB" id="A0A0H2ZJG6"/>
<protein>
    <submittedName>
        <fullName evidence="1">Putative glycosyltransferase</fullName>
    </submittedName>
</protein>
<dbReference type="PANTHER" id="PTHR46656">
    <property type="entry name" value="PUTATIVE-RELATED"/>
    <property type="match status" value="1"/>
</dbReference>
<dbReference type="Proteomes" id="UP000000653">
    <property type="component" value="Chromosome"/>
</dbReference>
<reference evidence="1 2" key="1">
    <citation type="journal article" date="2006" name="Genome Biol.">
        <title>Genomic analysis reveals that Pseudomonas aeruginosa virulence is combinatorial.</title>
        <authorList>
            <person name="Lee D.G."/>
            <person name="Urbach J.M."/>
            <person name="Wu G."/>
            <person name="Liberati N.T."/>
            <person name="Feinbaum R.L."/>
            <person name="Miyata S."/>
            <person name="Diggins L.T."/>
            <person name="He J."/>
            <person name="Saucier M."/>
            <person name="Deziel E."/>
            <person name="Friedman L."/>
            <person name="Li L."/>
            <person name="Grills G."/>
            <person name="Montgomery K."/>
            <person name="Kucherlapati R."/>
            <person name="Rahme L.G."/>
            <person name="Ausubel F.M."/>
        </authorList>
    </citation>
    <scope>NUCLEOTIDE SEQUENCE [LARGE SCALE GENOMIC DNA]</scope>
    <source>
        <strain evidence="1 2">UCBPP-PA14</strain>
    </source>
</reference>
<dbReference type="BioCyc" id="PAER208963:G1G74-6059-MONOMER"/>
<dbReference type="Pfam" id="PF13692">
    <property type="entry name" value="Glyco_trans_1_4"/>
    <property type="match status" value="1"/>
</dbReference>
<keyword evidence="1" id="KW-0808">Transferase</keyword>
<accession>A0A0H2ZJG6</accession>
<dbReference type="KEGG" id="pau:PA14_72010"/>
<dbReference type="HOGENOM" id="CLU_511769_0_0_6"/>
<organism evidence="1 2">
    <name type="scientific">Pseudomonas aeruginosa (strain UCBPP-PA14)</name>
    <dbReference type="NCBI Taxonomy" id="208963"/>
    <lineage>
        <taxon>Bacteria</taxon>
        <taxon>Pseudomonadati</taxon>
        <taxon>Pseudomonadota</taxon>
        <taxon>Gammaproteobacteria</taxon>
        <taxon>Pseudomonadales</taxon>
        <taxon>Pseudomonadaceae</taxon>
        <taxon>Pseudomonas</taxon>
    </lineage>
</organism>
<proteinExistence type="predicted"/>
<dbReference type="PANTHER" id="PTHR46656:SF3">
    <property type="entry name" value="PUTATIVE-RELATED"/>
    <property type="match status" value="1"/>
</dbReference>
<evidence type="ECO:0000313" key="1">
    <source>
        <dbReference type="EMBL" id="ABJ14841.1"/>
    </source>
</evidence>
<sequence length="542" mass="61088">MNFILYSDINERSIGHNLGRPEYSYYFVLKAYRPILESLGQVHLVQSTDEVDPLYRQLHEQGEDCLFLSFTPPHKAARGLQCPMLCVVAWEFESIPDVAWDGDPAQDWSQVLAGHGAAITLSEQTAHAVRRVLGEDFPVLALPTPIWEEFAAIRQQGERNPVKSAETLQLKGCVIDSRLLGLSADGLIAPIREETEDEILEVLPETPAEPEPEPVPEPEPEPEPVPLDWRRRLVISKHYLLLWYREAVSDLVPMPVRRWLFRHLRQPLPHPPTALETLPEPLPQAIEPMPPAEPEHPPALLPDVDQHQQVVVDGVVYVSVFNPLDGRKNWHQLITAFCWAFRDTSDATLVLKMTQSDLTTYHVELLTLLSQLSPFACRVIALHGYLDAAEYARLYGAASYYVNASRCEGLCLPLMEFMSCGTPAIAPDHSAMADYMDAQVGFVVRSSQEPAAWPQDSRRLYSTRRYRPSWESLKEAYLESYRVAREQPERYRQLSAAANQRMRGYCAGDVVRQRLEPFLSARKATPAPGVELAATATGNVPC</sequence>
<dbReference type="RefSeq" id="WP_003142113.1">
    <property type="nucleotide sequence ID" value="NC_008463.1"/>
</dbReference>
<dbReference type="EMBL" id="CP000438">
    <property type="protein sequence ID" value="ABJ14841.1"/>
    <property type="molecule type" value="Genomic_DNA"/>
</dbReference>
<name>A0A0H2ZJG6_PSEAB</name>
<dbReference type="GO" id="GO:0016740">
    <property type="term" value="F:transferase activity"/>
    <property type="evidence" value="ECO:0007669"/>
    <property type="project" value="UniProtKB-KW"/>
</dbReference>
<dbReference type="SUPFAM" id="SSF53756">
    <property type="entry name" value="UDP-Glycosyltransferase/glycogen phosphorylase"/>
    <property type="match status" value="1"/>
</dbReference>
<evidence type="ECO:0000313" key="2">
    <source>
        <dbReference type="Proteomes" id="UP000000653"/>
    </source>
</evidence>